<protein>
    <submittedName>
        <fullName evidence="2">Uncharacterized protein</fullName>
    </submittedName>
</protein>
<evidence type="ECO:0000313" key="3">
    <source>
        <dbReference type="Proteomes" id="UP001201812"/>
    </source>
</evidence>
<gene>
    <name evidence="2" type="ORF">DdX_19417</name>
</gene>
<sequence length="114" mass="13598">MVCNTQEKHRFRLIKIDFENTDNNFRPNQYHTGGLTRAQPQKKSAVVYEKAIQKKKFIKLELDIHEKCRQIYLRTHEDEPEPSKRIRRIMKEYLELESSEGEEEKSEGSESDAE</sequence>
<organism evidence="2 3">
    <name type="scientific">Ditylenchus destructor</name>
    <dbReference type="NCBI Taxonomy" id="166010"/>
    <lineage>
        <taxon>Eukaryota</taxon>
        <taxon>Metazoa</taxon>
        <taxon>Ecdysozoa</taxon>
        <taxon>Nematoda</taxon>
        <taxon>Chromadorea</taxon>
        <taxon>Rhabditida</taxon>
        <taxon>Tylenchina</taxon>
        <taxon>Tylenchomorpha</taxon>
        <taxon>Sphaerularioidea</taxon>
        <taxon>Anguinidae</taxon>
        <taxon>Anguininae</taxon>
        <taxon>Ditylenchus</taxon>
    </lineage>
</organism>
<name>A0AAD4MJ42_9BILA</name>
<feature type="region of interest" description="Disordered" evidence="1">
    <location>
        <begin position="95"/>
        <end position="114"/>
    </location>
</feature>
<evidence type="ECO:0000313" key="2">
    <source>
        <dbReference type="EMBL" id="KAI1695752.1"/>
    </source>
</evidence>
<accession>A0AAD4MJ42</accession>
<proteinExistence type="predicted"/>
<dbReference type="AlphaFoldDB" id="A0AAD4MJ42"/>
<dbReference type="Proteomes" id="UP001201812">
    <property type="component" value="Unassembled WGS sequence"/>
</dbReference>
<comment type="caution">
    <text evidence="2">The sequence shown here is derived from an EMBL/GenBank/DDBJ whole genome shotgun (WGS) entry which is preliminary data.</text>
</comment>
<reference evidence="2" key="1">
    <citation type="submission" date="2022-01" db="EMBL/GenBank/DDBJ databases">
        <title>Genome Sequence Resource for Two Populations of Ditylenchus destructor, the Migratory Endoparasitic Phytonematode.</title>
        <authorList>
            <person name="Zhang H."/>
            <person name="Lin R."/>
            <person name="Xie B."/>
        </authorList>
    </citation>
    <scope>NUCLEOTIDE SEQUENCE</scope>
    <source>
        <strain evidence="2">BazhouSP</strain>
    </source>
</reference>
<dbReference type="EMBL" id="JAKKPZ010000376">
    <property type="protein sequence ID" value="KAI1695752.1"/>
    <property type="molecule type" value="Genomic_DNA"/>
</dbReference>
<evidence type="ECO:0000256" key="1">
    <source>
        <dbReference type="SAM" id="MobiDB-lite"/>
    </source>
</evidence>
<keyword evidence="3" id="KW-1185">Reference proteome</keyword>